<sequence length="237" mass="27110">MSLITTHSNSLFDVLLNCIQTIGRTVSNIIELLAPVGFIAAISYAFHRVHEYRCKRLANVELINTLRHERDSSFETFKRIREYSIISHKAMLCDLIRAAKKSYQTSYALKCIDIIVRCPQLINVKDFQQGFTPFHYICFYGHNSLIAFMLAKGADVSITTERGNTALCMAIYHFLDKPEDNDFSRLDMLKQAGSEFGLENEMYDAILQLAFESNHTKLIEWLISTSPYKISRSVSTS</sequence>
<reference evidence="3" key="1">
    <citation type="submission" date="2025-08" db="UniProtKB">
        <authorList>
            <consortium name="RefSeq"/>
        </authorList>
    </citation>
    <scope>IDENTIFICATION</scope>
    <source>
        <tissue evidence="3">Whole body</tissue>
    </source>
</reference>
<dbReference type="RefSeq" id="XP_026673284.1">
    <property type="nucleotide sequence ID" value="XM_026817483.1"/>
</dbReference>
<dbReference type="PROSITE" id="PS50088">
    <property type="entry name" value="ANK_REPEAT"/>
    <property type="match status" value="1"/>
</dbReference>
<keyword evidence="1" id="KW-0040">ANK repeat</keyword>
<evidence type="ECO:0000313" key="2">
    <source>
        <dbReference type="Proteomes" id="UP000694925"/>
    </source>
</evidence>
<dbReference type="InterPro" id="IPR002110">
    <property type="entry name" value="Ankyrin_rpt"/>
</dbReference>
<name>A0AAJ7WEJ5_9HYME</name>
<dbReference type="PROSITE" id="PS50297">
    <property type="entry name" value="ANK_REP_REGION"/>
    <property type="match status" value="1"/>
</dbReference>
<dbReference type="Gene3D" id="1.25.40.20">
    <property type="entry name" value="Ankyrin repeat-containing domain"/>
    <property type="match status" value="1"/>
</dbReference>
<organism evidence="2 3">
    <name type="scientific">Ceratina calcarata</name>
    <dbReference type="NCBI Taxonomy" id="156304"/>
    <lineage>
        <taxon>Eukaryota</taxon>
        <taxon>Metazoa</taxon>
        <taxon>Ecdysozoa</taxon>
        <taxon>Arthropoda</taxon>
        <taxon>Hexapoda</taxon>
        <taxon>Insecta</taxon>
        <taxon>Pterygota</taxon>
        <taxon>Neoptera</taxon>
        <taxon>Endopterygota</taxon>
        <taxon>Hymenoptera</taxon>
        <taxon>Apocrita</taxon>
        <taxon>Aculeata</taxon>
        <taxon>Apoidea</taxon>
        <taxon>Anthophila</taxon>
        <taxon>Apidae</taxon>
        <taxon>Ceratina</taxon>
        <taxon>Zadontomerus</taxon>
    </lineage>
</organism>
<dbReference type="SUPFAM" id="SSF48403">
    <property type="entry name" value="Ankyrin repeat"/>
    <property type="match status" value="1"/>
</dbReference>
<dbReference type="Pfam" id="PF00023">
    <property type="entry name" value="Ank"/>
    <property type="match status" value="1"/>
</dbReference>
<dbReference type="AlphaFoldDB" id="A0AAJ7WEJ5"/>
<keyword evidence="2" id="KW-1185">Reference proteome</keyword>
<dbReference type="InterPro" id="IPR036770">
    <property type="entry name" value="Ankyrin_rpt-contain_sf"/>
</dbReference>
<dbReference type="Proteomes" id="UP000694925">
    <property type="component" value="Unplaced"/>
</dbReference>
<protein>
    <submittedName>
        <fullName evidence="3">Uncharacterized protein LOC108629598</fullName>
    </submittedName>
</protein>
<dbReference type="GeneID" id="108629598"/>
<evidence type="ECO:0000256" key="1">
    <source>
        <dbReference type="PROSITE-ProRule" id="PRU00023"/>
    </source>
</evidence>
<gene>
    <name evidence="3" type="primary">LOC108629598</name>
</gene>
<proteinExistence type="predicted"/>
<feature type="repeat" description="ANK" evidence="1">
    <location>
        <begin position="129"/>
        <end position="161"/>
    </location>
</feature>
<evidence type="ECO:0000313" key="3">
    <source>
        <dbReference type="RefSeq" id="XP_026673284.1"/>
    </source>
</evidence>
<dbReference type="KEGG" id="ccal:108629598"/>
<accession>A0AAJ7WEJ5</accession>
<dbReference type="SMART" id="SM00248">
    <property type="entry name" value="ANK"/>
    <property type="match status" value="3"/>
</dbReference>